<protein>
    <submittedName>
        <fullName evidence="5">Trypsin-like serine peptidase</fullName>
        <ecNumber evidence="5">3.4.21.-</ecNumber>
    </submittedName>
</protein>
<dbReference type="InterPro" id="IPR050966">
    <property type="entry name" value="Glutamyl_endopeptidase"/>
</dbReference>
<evidence type="ECO:0000313" key="5">
    <source>
        <dbReference type="EMBL" id="MFC3084840.1"/>
    </source>
</evidence>
<feature type="domain" description="Peptidase S1" evidence="4">
    <location>
        <begin position="45"/>
        <end position="232"/>
    </location>
</feature>
<dbReference type="EMBL" id="JBHRSM010000001">
    <property type="protein sequence ID" value="MFC3084840.1"/>
    <property type="molecule type" value="Genomic_DNA"/>
</dbReference>
<dbReference type="SUPFAM" id="SSF50494">
    <property type="entry name" value="Trypsin-like serine proteases"/>
    <property type="match status" value="1"/>
</dbReference>
<keyword evidence="5" id="KW-0378">Hydrolase</keyword>
<dbReference type="InterPro" id="IPR001254">
    <property type="entry name" value="Trypsin_dom"/>
</dbReference>
<dbReference type="Pfam" id="PF13365">
    <property type="entry name" value="Trypsin_2"/>
    <property type="match status" value="1"/>
</dbReference>
<evidence type="ECO:0000313" key="6">
    <source>
        <dbReference type="Proteomes" id="UP001595445"/>
    </source>
</evidence>
<reference evidence="6" key="1">
    <citation type="journal article" date="2019" name="Int. J. Syst. Evol. Microbiol.">
        <title>The Global Catalogue of Microorganisms (GCM) 10K type strain sequencing project: providing services to taxonomists for standard genome sequencing and annotation.</title>
        <authorList>
            <consortium name="The Broad Institute Genomics Platform"/>
            <consortium name="The Broad Institute Genome Sequencing Center for Infectious Disease"/>
            <person name="Wu L."/>
            <person name="Ma J."/>
        </authorList>
    </citation>
    <scope>NUCLEOTIDE SEQUENCE [LARGE SCALE GENOMIC DNA]</scope>
    <source>
        <strain evidence="6">KCTC 62102</strain>
    </source>
</reference>
<dbReference type="PANTHER" id="PTHR15462">
    <property type="entry name" value="SERINE PROTEASE"/>
    <property type="match status" value="1"/>
</dbReference>
<feature type="signal peptide" evidence="3">
    <location>
        <begin position="1"/>
        <end position="16"/>
    </location>
</feature>
<dbReference type="InterPro" id="IPR018114">
    <property type="entry name" value="TRYPSIN_HIS"/>
</dbReference>
<dbReference type="Gene3D" id="2.40.10.10">
    <property type="entry name" value="Trypsin-like serine proteases"/>
    <property type="match status" value="2"/>
</dbReference>
<evidence type="ECO:0000256" key="2">
    <source>
        <dbReference type="SAM" id="MobiDB-lite"/>
    </source>
</evidence>
<dbReference type="PANTHER" id="PTHR15462:SF8">
    <property type="entry name" value="SERINE PROTEASE"/>
    <property type="match status" value="1"/>
</dbReference>
<name>A0ABV7DR38_9RHOB</name>
<dbReference type="PROSITE" id="PS50240">
    <property type="entry name" value="TRYPSIN_DOM"/>
    <property type="match status" value="1"/>
</dbReference>
<dbReference type="InterPro" id="IPR009003">
    <property type="entry name" value="Peptidase_S1_PA"/>
</dbReference>
<keyword evidence="1 3" id="KW-0732">Signal</keyword>
<keyword evidence="6" id="KW-1185">Reference proteome</keyword>
<dbReference type="PROSITE" id="PS00134">
    <property type="entry name" value="TRYPSIN_HIS"/>
    <property type="match status" value="1"/>
</dbReference>
<dbReference type="GO" id="GO:0016787">
    <property type="term" value="F:hydrolase activity"/>
    <property type="evidence" value="ECO:0007669"/>
    <property type="project" value="UniProtKB-KW"/>
</dbReference>
<evidence type="ECO:0000259" key="4">
    <source>
        <dbReference type="PROSITE" id="PS50240"/>
    </source>
</evidence>
<gene>
    <name evidence="5" type="ORF">ACFOD6_02150</name>
</gene>
<dbReference type="RefSeq" id="WP_197642641.1">
    <property type="nucleotide sequence ID" value="NZ_JAEACP010000005.1"/>
</dbReference>
<sequence length="268" mass="27679">MRVSLLALLLAAPALAQDGLDRLTTREDLRGFEPVGRVDLAEGGFCTGALIAPDLVLTAGHCVLRDDGTPVPAETITFRAGLAEGVALAEFAILRTVVDPGFTARDPAPAAELALDVALLELATPIPTGLISPFSVALPGTGDEVSVVSYATGRETALSWQPLCHALERQGALIVFDCDVDHGSSGAPVLDRSHYRAKIVSIISSGGVMQGRRVAIGMELPSRVAALKAELRAGRATSVAASGPERKAGKRITPGSGKDGTGARFVTP</sequence>
<dbReference type="Proteomes" id="UP001595445">
    <property type="component" value="Unassembled WGS sequence"/>
</dbReference>
<dbReference type="EC" id="3.4.21.-" evidence="5"/>
<comment type="caution">
    <text evidence="5">The sequence shown here is derived from an EMBL/GenBank/DDBJ whole genome shotgun (WGS) entry which is preliminary data.</text>
</comment>
<dbReference type="InterPro" id="IPR001314">
    <property type="entry name" value="Peptidase_S1A"/>
</dbReference>
<dbReference type="InterPro" id="IPR043504">
    <property type="entry name" value="Peptidase_S1_PA_chymotrypsin"/>
</dbReference>
<proteinExistence type="predicted"/>
<accession>A0ABV7DR38</accession>
<organism evidence="5 6">
    <name type="scientific">Tabrizicola soli</name>
    <dbReference type="NCBI Taxonomy" id="2185115"/>
    <lineage>
        <taxon>Bacteria</taxon>
        <taxon>Pseudomonadati</taxon>
        <taxon>Pseudomonadota</taxon>
        <taxon>Alphaproteobacteria</taxon>
        <taxon>Rhodobacterales</taxon>
        <taxon>Paracoccaceae</taxon>
        <taxon>Tabrizicola</taxon>
    </lineage>
</organism>
<feature type="chain" id="PRO_5045652052" evidence="3">
    <location>
        <begin position="17"/>
        <end position="268"/>
    </location>
</feature>
<evidence type="ECO:0000256" key="1">
    <source>
        <dbReference type="ARBA" id="ARBA00022729"/>
    </source>
</evidence>
<dbReference type="PRINTS" id="PR00722">
    <property type="entry name" value="CHYMOTRYPSIN"/>
</dbReference>
<evidence type="ECO:0000256" key="3">
    <source>
        <dbReference type="SAM" id="SignalP"/>
    </source>
</evidence>
<feature type="region of interest" description="Disordered" evidence="2">
    <location>
        <begin position="238"/>
        <end position="268"/>
    </location>
</feature>